<dbReference type="OrthoDB" id="421993at2759"/>
<sequence length="597" mass="64367">PDVRYENEKKNNPALRGLTLVVAAFLLEWLRFIRIIIWHNSGFGNLRKIRRHLEDYEPRYDPTVIPIADSSARSYSRDVPHLSSGTSILEDIGNKKYYSVVDYNALYLSGELTPTAVVTAILPLIRRDISPPGDHSIAWWDSRVDLVLAAAEASTLRYKNKRPIGILDGVPTGIKDEYDVDGYRTCLGSKNDYTPEAAQGQSTTSWCVKKLQEAGAINLGKLSMNEFGLDTSGNNHIYGTPPNPFNPRYYTGGSSSGCGYAVSTGLIPIALGGDGGGSIRIPASFCSAYGLKPSHGRLSHKPGVNHSNTCAVNAALAADIISLSAFYRVIGAPDTACSTSSLFPPLSSFPPSPTESSNGKILGIPEAWFARSTPAIQRLCRSLLDLLVSTYNYTLVPISIPFLPEGQSAHAMTVLSDAATALPSTHNLTPANKILIALGTVTPSTDYVLAQKLRQLLMQHLSHLWKQHPGMIIVTPTTPCPGWRIGRPEVDLKSGISDGDTTQATMEYAWMANFLGVPALSVPVGFVGAEGENGAGEEADEGGIPVGLMGMGQWTGEEGLLEWGAHAETVGADRRRRPGIWVDIIERARVEMQAVGD</sequence>
<dbReference type="PANTHER" id="PTHR11895">
    <property type="entry name" value="TRANSAMIDASE"/>
    <property type="match status" value="1"/>
</dbReference>
<dbReference type="PANTHER" id="PTHR11895:SF67">
    <property type="entry name" value="AMIDASE DOMAIN-CONTAINING PROTEIN"/>
    <property type="match status" value="1"/>
</dbReference>
<evidence type="ECO:0000256" key="1">
    <source>
        <dbReference type="ARBA" id="ARBA00009199"/>
    </source>
</evidence>
<evidence type="ECO:0000259" key="3">
    <source>
        <dbReference type="Pfam" id="PF01425"/>
    </source>
</evidence>
<keyword evidence="5" id="KW-1185">Reference proteome</keyword>
<feature type="domain" description="Amidase" evidence="3">
    <location>
        <begin position="144"/>
        <end position="561"/>
    </location>
</feature>
<keyword evidence="2" id="KW-0472">Membrane</keyword>
<dbReference type="InterPro" id="IPR023631">
    <property type="entry name" value="Amidase_dom"/>
</dbReference>
<organism evidence="4 5">
    <name type="scientific">Alectoria fallacina</name>
    <dbReference type="NCBI Taxonomy" id="1903189"/>
    <lineage>
        <taxon>Eukaryota</taxon>
        <taxon>Fungi</taxon>
        <taxon>Dikarya</taxon>
        <taxon>Ascomycota</taxon>
        <taxon>Pezizomycotina</taxon>
        <taxon>Lecanoromycetes</taxon>
        <taxon>OSLEUM clade</taxon>
        <taxon>Lecanoromycetidae</taxon>
        <taxon>Lecanorales</taxon>
        <taxon>Lecanorineae</taxon>
        <taxon>Parmeliaceae</taxon>
        <taxon>Alectoria</taxon>
    </lineage>
</organism>
<evidence type="ECO:0000313" key="5">
    <source>
        <dbReference type="Proteomes" id="UP000664203"/>
    </source>
</evidence>
<dbReference type="InterPro" id="IPR000120">
    <property type="entry name" value="Amidase"/>
</dbReference>
<dbReference type="AlphaFoldDB" id="A0A8H3F8W9"/>
<accession>A0A8H3F8W9</accession>
<protein>
    <recommendedName>
        <fullName evidence="3">Amidase domain-containing protein</fullName>
    </recommendedName>
</protein>
<reference evidence="4" key="1">
    <citation type="submission" date="2021-03" db="EMBL/GenBank/DDBJ databases">
        <authorList>
            <person name="Tagirdzhanova G."/>
        </authorList>
    </citation>
    <scope>NUCLEOTIDE SEQUENCE</scope>
</reference>
<evidence type="ECO:0000256" key="2">
    <source>
        <dbReference type="SAM" id="Phobius"/>
    </source>
</evidence>
<gene>
    <name evidence="4" type="ORF">ALECFALPRED_001080</name>
</gene>
<keyword evidence="2" id="KW-0812">Transmembrane</keyword>
<comment type="caution">
    <text evidence="4">The sequence shown here is derived from an EMBL/GenBank/DDBJ whole genome shotgun (WGS) entry which is preliminary data.</text>
</comment>
<dbReference type="Pfam" id="PF01425">
    <property type="entry name" value="Amidase"/>
    <property type="match status" value="1"/>
</dbReference>
<feature type="non-terminal residue" evidence="4">
    <location>
        <position position="1"/>
    </location>
</feature>
<dbReference type="PROSITE" id="PS00571">
    <property type="entry name" value="AMIDASES"/>
    <property type="match status" value="1"/>
</dbReference>
<dbReference type="InterPro" id="IPR036928">
    <property type="entry name" value="AS_sf"/>
</dbReference>
<keyword evidence="2" id="KW-1133">Transmembrane helix</keyword>
<dbReference type="SUPFAM" id="SSF75304">
    <property type="entry name" value="Amidase signature (AS) enzymes"/>
    <property type="match status" value="1"/>
</dbReference>
<evidence type="ECO:0000313" key="4">
    <source>
        <dbReference type="EMBL" id="CAF9919184.1"/>
    </source>
</evidence>
<proteinExistence type="inferred from homology"/>
<dbReference type="GO" id="GO:0003824">
    <property type="term" value="F:catalytic activity"/>
    <property type="evidence" value="ECO:0007669"/>
    <property type="project" value="InterPro"/>
</dbReference>
<dbReference type="Proteomes" id="UP000664203">
    <property type="component" value="Unassembled WGS sequence"/>
</dbReference>
<dbReference type="InterPro" id="IPR020556">
    <property type="entry name" value="Amidase_CS"/>
</dbReference>
<feature type="transmembrane region" description="Helical" evidence="2">
    <location>
        <begin position="20"/>
        <end position="41"/>
    </location>
</feature>
<comment type="similarity">
    <text evidence="1">Belongs to the amidase family.</text>
</comment>
<dbReference type="EMBL" id="CAJPDR010000120">
    <property type="protein sequence ID" value="CAF9919184.1"/>
    <property type="molecule type" value="Genomic_DNA"/>
</dbReference>
<name>A0A8H3F8W9_9LECA</name>
<dbReference type="Gene3D" id="3.90.1300.10">
    <property type="entry name" value="Amidase signature (AS) domain"/>
    <property type="match status" value="1"/>
</dbReference>